<evidence type="ECO:0000313" key="1">
    <source>
        <dbReference type="EMBL" id="KAG6944850.1"/>
    </source>
</evidence>
<comment type="caution">
    <text evidence="1">The sequence shown here is derived from an EMBL/GenBank/DDBJ whole genome shotgun (WGS) entry which is preliminary data.</text>
</comment>
<dbReference type="Proteomes" id="UP000709295">
    <property type="component" value="Unassembled WGS sequence"/>
</dbReference>
<reference evidence="1" key="1">
    <citation type="submission" date="2021-01" db="EMBL/GenBank/DDBJ databases">
        <title>Phytophthora aleatoria, a newly-described species from Pinus radiata is distinct from Phytophthora cactorum isolates based on comparative genomics.</title>
        <authorList>
            <person name="Mcdougal R."/>
            <person name="Panda P."/>
            <person name="Williams N."/>
            <person name="Studholme D.J."/>
        </authorList>
    </citation>
    <scope>NUCLEOTIDE SEQUENCE</scope>
    <source>
        <strain evidence="1">NZFS 4037</strain>
    </source>
</reference>
<accession>A0A8J5MC50</accession>
<name>A0A8J5MC50_9STRA</name>
<keyword evidence="2" id="KW-1185">Reference proteome</keyword>
<proteinExistence type="predicted"/>
<organism evidence="1 2">
    <name type="scientific">Phytophthora aleatoria</name>
    <dbReference type="NCBI Taxonomy" id="2496075"/>
    <lineage>
        <taxon>Eukaryota</taxon>
        <taxon>Sar</taxon>
        <taxon>Stramenopiles</taxon>
        <taxon>Oomycota</taxon>
        <taxon>Peronosporomycetes</taxon>
        <taxon>Peronosporales</taxon>
        <taxon>Peronosporaceae</taxon>
        <taxon>Phytophthora</taxon>
    </lineage>
</organism>
<sequence length="117" mass="12390">MTATQSNITSVGTLANLTLDMSGTGLNIPSLKFNRTTSNQTYFINITEGADPSKAVVLNSTKDFSGIRNLTCSATITGSTGVSTPSLSCGMITATTLNINPNFEGLRLHHQPLSRMH</sequence>
<dbReference type="AlphaFoldDB" id="A0A8J5MC50"/>
<dbReference type="EMBL" id="JAENGY010002263">
    <property type="protein sequence ID" value="KAG6944850.1"/>
    <property type="molecule type" value="Genomic_DNA"/>
</dbReference>
<evidence type="ECO:0000313" key="2">
    <source>
        <dbReference type="Proteomes" id="UP000709295"/>
    </source>
</evidence>
<protein>
    <submittedName>
        <fullName evidence="1">Uncharacterized protein</fullName>
    </submittedName>
</protein>
<gene>
    <name evidence="1" type="ORF">JG688_00016876</name>
</gene>